<evidence type="ECO:0000259" key="3">
    <source>
        <dbReference type="Pfam" id="PF02581"/>
    </source>
</evidence>
<dbReference type="SUPFAM" id="SSF51391">
    <property type="entry name" value="Thiamin phosphate synthase"/>
    <property type="match status" value="1"/>
</dbReference>
<protein>
    <recommendedName>
        <fullName evidence="3">Thiamine phosphate synthase/TenI domain-containing protein</fullName>
    </recommendedName>
</protein>
<dbReference type="PANTHER" id="PTHR20857:SF15">
    <property type="entry name" value="THIAMINE-PHOSPHATE SYNTHASE"/>
    <property type="match status" value="1"/>
</dbReference>
<dbReference type="GO" id="GO:0004789">
    <property type="term" value="F:thiamine-phosphate diphosphorylase activity"/>
    <property type="evidence" value="ECO:0007669"/>
    <property type="project" value="TreeGrafter"/>
</dbReference>
<organism evidence="4">
    <name type="scientific">marine metagenome</name>
    <dbReference type="NCBI Taxonomy" id="408172"/>
    <lineage>
        <taxon>unclassified sequences</taxon>
        <taxon>metagenomes</taxon>
        <taxon>ecological metagenomes</taxon>
    </lineage>
</organism>
<evidence type="ECO:0000313" key="4">
    <source>
        <dbReference type="EMBL" id="SUZ55589.1"/>
    </source>
</evidence>
<accession>A0A381NML7</accession>
<dbReference type="PANTHER" id="PTHR20857">
    <property type="entry name" value="THIAMINE-PHOSPHATE PYROPHOSPHORYLASE"/>
    <property type="match status" value="1"/>
</dbReference>
<dbReference type="InterPro" id="IPR036206">
    <property type="entry name" value="ThiamineP_synth_sf"/>
</dbReference>
<evidence type="ECO:0000256" key="2">
    <source>
        <dbReference type="ARBA" id="ARBA00022977"/>
    </source>
</evidence>
<dbReference type="GO" id="GO:0005737">
    <property type="term" value="C:cytoplasm"/>
    <property type="evidence" value="ECO:0007669"/>
    <property type="project" value="TreeGrafter"/>
</dbReference>
<dbReference type="Gene3D" id="3.20.20.70">
    <property type="entry name" value="Aldolase class I"/>
    <property type="match status" value="1"/>
</dbReference>
<reference evidence="4" key="1">
    <citation type="submission" date="2018-05" db="EMBL/GenBank/DDBJ databases">
        <authorList>
            <person name="Lanie J.A."/>
            <person name="Ng W.-L."/>
            <person name="Kazmierczak K.M."/>
            <person name="Andrzejewski T.M."/>
            <person name="Davidsen T.M."/>
            <person name="Wayne K.J."/>
            <person name="Tettelin H."/>
            <person name="Glass J.I."/>
            <person name="Rusch D."/>
            <person name="Podicherti R."/>
            <person name="Tsui H.-C.T."/>
            <person name="Winkler M.E."/>
        </authorList>
    </citation>
    <scope>NUCLEOTIDE SEQUENCE</scope>
</reference>
<evidence type="ECO:0000256" key="1">
    <source>
        <dbReference type="ARBA" id="ARBA00004948"/>
    </source>
</evidence>
<dbReference type="CDD" id="cd00564">
    <property type="entry name" value="TMP_TenI"/>
    <property type="match status" value="1"/>
</dbReference>
<feature type="domain" description="Thiamine phosphate synthase/TenI" evidence="3">
    <location>
        <begin position="6"/>
        <end position="183"/>
    </location>
</feature>
<keyword evidence="2" id="KW-0784">Thiamine biosynthesis</keyword>
<sequence length="187" mass="21323">MDLPKIYPITPETDTFENLLTAISRSASNNFSVFQYRRKNLDESRVKEELDLLEPIAVELNISVIVNSYHQSNLISRFSGLHLNGIDLKGSKKRLVEKNKFFGISCHDEKDIKKAEILDADYIFLSPVNKTSSHQNQKPLGWKKFYELTNETKLPVYALGGLGKEDLFKAEENGAYGIAGISRFWSY</sequence>
<gene>
    <name evidence="4" type="ORF">METZ01_LOCUS8443</name>
</gene>
<proteinExistence type="predicted"/>
<dbReference type="AlphaFoldDB" id="A0A381NML7"/>
<comment type="pathway">
    <text evidence="1">Cofactor biosynthesis; thiamine diphosphate biosynthesis.</text>
</comment>
<dbReference type="EMBL" id="UINC01000449">
    <property type="protein sequence ID" value="SUZ55589.1"/>
    <property type="molecule type" value="Genomic_DNA"/>
</dbReference>
<dbReference type="InterPro" id="IPR022998">
    <property type="entry name" value="ThiamineP_synth_TenI"/>
</dbReference>
<dbReference type="Pfam" id="PF02581">
    <property type="entry name" value="TMP-TENI"/>
    <property type="match status" value="1"/>
</dbReference>
<dbReference type="GO" id="GO:0009228">
    <property type="term" value="P:thiamine biosynthetic process"/>
    <property type="evidence" value="ECO:0007669"/>
    <property type="project" value="UniProtKB-KW"/>
</dbReference>
<dbReference type="InterPro" id="IPR013785">
    <property type="entry name" value="Aldolase_TIM"/>
</dbReference>
<name>A0A381NML7_9ZZZZ</name>